<gene>
    <name evidence="1" type="ORF">PUN28_012619</name>
</gene>
<dbReference type="Proteomes" id="UP001430953">
    <property type="component" value="Unassembled WGS sequence"/>
</dbReference>
<dbReference type="EMBL" id="JADYXP020000012">
    <property type="protein sequence ID" value="KAL0113582.1"/>
    <property type="molecule type" value="Genomic_DNA"/>
</dbReference>
<proteinExistence type="predicted"/>
<reference evidence="1 2" key="1">
    <citation type="submission" date="2023-03" db="EMBL/GenBank/DDBJ databases">
        <title>High recombination rates correlate with genetic variation in Cardiocondyla obscurior ants.</title>
        <authorList>
            <person name="Errbii M."/>
        </authorList>
    </citation>
    <scope>NUCLEOTIDE SEQUENCE [LARGE SCALE GENOMIC DNA]</scope>
    <source>
        <strain evidence="1">Alpha-2009</strain>
        <tissue evidence="1">Whole body</tissue>
    </source>
</reference>
<comment type="caution">
    <text evidence="1">The sequence shown here is derived from an EMBL/GenBank/DDBJ whole genome shotgun (WGS) entry which is preliminary data.</text>
</comment>
<name>A0AAW2FDK3_9HYME</name>
<dbReference type="AlphaFoldDB" id="A0AAW2FDK3"/>
<keyword evidence="2" id="KW-1185">Reference proteome</keyword>
<organism evidence="1 2">
    <name type="scientific">Cardiocondyla obscurior</name>
    <dbReference type="NCBI Taxonomy" id="286306"/>
    <lineage>
        <taxon>Eukaryota</taxon>
        <taxon>Metazoa</taxon>
        <taxon>Ecdysozoa</taxon>
        <taxon>Arthropoda</taxon>
        <taxon>Hexapoda</taxon>
        <taxon>Insecta</taxon>
        <taxon>Pterygota</taxon>
        <taxon>Neoptera</taxon>
        <taxon>Endopterygota</taxon>
        <taxon>Hymenoptera</taxon>
        <taxon>Apocrita</taxon>
        <taxon>Aculeata</taxon>
        <taxon>Formicoidea</taxon>
        <taxon>Formicidae</taxon>
        <taxon>Myrmicinae</taxon>
        <taxon>Cardiocondyla</taxon>
    </lineage>
</organism>
<sequence length="131" mass="14538">MSVTFTSVCTCMRAHANGGALICDGNFSLARSMTRAASLKRSGRFSPRTDFSRSKKRKKKIKSHIKACRFKLTRASFRSCLGLSFNRNSDGRTIRLASRFLDTPNVFGIHCTCDLSNFGGAPLRNLRNISP</sequence>
<accession>A0AAW2FDK3</accession>
<protein>
    <submittedName>
        <fullName evidence="1">Uncharacterized protein</fullName>
    </submittedName>
</protein>
<evidence type="ECO:0000313" key="2">
    <source>
        <dbReference type="Proteomes" id="UP001430953"/>
    </source>
</evidence>
<evidence type="ECO:0000313" key="1">
    <source>
        <dbReference type="EMBL" id="KAL0113582.1"/>
    </source>
</evidence>